<keyword evidence="3" id="KW-1185">Reference proteome</keyword>
<feature type="transmembrane region" description="Helical" evidence="1">
    <location>
        <begin position="94"/>
        <end position="119"/>
    </location>
</feature>
<gene>
    <name evidence="2" type="ORF">Air01nite_38890</name>
</gene>
<feature type="transmembrane region" description="Helical" evidence="1">
    <location>
        <begin position="140"/>
        <end position="165"/>
    </location>
</feature>
<dbReference type="RefSeq" id="WP_203704092.1">
    <property type="nucleotide sequence ID" value="NZ_BAAALU010000009.1"/>
</dbReference>
<evidence type="ECO:0000313" key="2">
    <source>
        <dbReference type="EMBL" id="GIF57794.1"/>
    </source>
</evidence>
<keyword evidence="1" id="KW-0812">Transmembrane</keyword>
<organism evidence="2 3">
    <name type="scientific">Asanoa iriomotensis</name>
    <dbReference type="NCBI Taxonomy" id="234613"/>
    <lineage>
        <taxon>Bacteria</taxon>
        <taxon>Bacillati</taxon>
        <taxon>Actinomycetota</taxon>
        <taxon>Actinomycetes</taxon>
        <taxon>Micromonosporales</taxon>
        <taxon>Micromonosporaceae</taxon>
        <taxon>Asanoa</taxon>
    </lineage>
</organism>
<dbReference type="Proteomes" id="UP000624325">
    <property type="component" value="Unassembled WGS sequence"/>
</dbReference>
<name>A0ABQ4C4W0_9ACTN</name>
<sequence length="166" mass="17252">MDLTDTQTNVTILSGVAMVVGVFGVVIPFLPGLLLCWASAVAWAFLAGEGATRWGLLALVTLIAGLGIVVKYAWPGRNLKRTGVPNRTLLLGGVLAIVGFFLIPVIGLVIGFVAGVWLAEIARLGDSRQAWPSTKHAIKAAGLAMLVELGSALAIAIIWVAAVVVN</sequence>
<feature type="transmembrane region" description="Helical" evidence="1">
    <location>
        <begin position="54"/>
        <end position="74"/>
    </location>
</feature>
<protein>
    <submittedName>
        <fullName evidence="2">Membrane protein</fullName>
    </submittedName>
</protein>
<evidence type="ECO:0000313" key="3">
    <source>
        <dbReference type="Proteomes" id="UP000624325"/>
    </source>
</evidence>
<dbReference type="PANTHER" id="PTHR39165">
    <property type="entry name" value="IG HYPOTHETICAL 17883"/>
    <property type="match status" value="1"/>
</dbReference>
<dbReference type="InterPro" id="IPR007403">
    <property type="entry name" value="DUF456"/>
</dbReference>
<keyword evidence="1" id="KW-1133">Transmembrane helix</keyword>
<dbReference type="Pfam" id="PF04306">
    <property type="entry name" value="DUF456"/>
    <property type="match status" value="1"/>
</dbReference>
<feature type="transmembrane region" description="Helical" evidence="1">
    <location>
        <begin position="12"/>
        <end position="45"/>
    </location>
</feature>
<accession>A0ABQ4C4W0</accession>
<dbReference type="EMBL" id="BONC01000026">
    <property type="protein sequence ID" value="GIF57794.1"/>
    <property type="molecule type" value="Genomic_DNA"/>
</dbReference>
<comment type="caution">
    <text evidence="2">The sequence shown here is derived from an EMBL/GenBank/DDBJ whole genome shotgun (WGS) entry which is preliminary data.</text>
</comment>
<reference evidence="2 3" key="1">
    <citation type="submission" date="2021-01" db="EMBL/GenBank/DDBJ databases">
        <title>Whole genome shotgun sequence of Asanoa iriomotensis NBRC 100142.</title>
        <authorList>
            <person name="Komaki H."/>
            <person name="Tamura T."/>
        </authorList>
    </citation>
    <scope>NUCLEOTIDE SEQUENCE [LARGE SCALE GENOMIC DNA]</scope>
    <source>
        <strain evidence="2 3">NBRC 100142</strain>
    </source>
</reference>
<evidence type="ECO:0000256" key="1">
    <source>
        <dbReference type="SAM" id="Phobius"/>
    </source>
</evidence>
<dbReference type="PANTHER" id="PTHR39165:SF1">
    <property type="entry name" value="DUF456 DOMAIN-CONTAINING PROTEIN"/>
    <property type="match status" value="1"/>
</dbReference>
<proteinExistence type="predicted"/>
<keyword evidence="1" id="KW-0472">Membrane</keyword>